<dbReference type="SUPFAM" id="SSF48652">
    <property type="entry name" value="Tetraspanin"/>
    <property type="match status" value="1"/>
</dbReference>
<sequence>MAVGFAMNCVKSLLILFNFIFWLLGVGLVAVGASIIGDGKIIHALSLTEYDQQLLTSTCNAMIAVGVFAILIGFLGCAGAAWENKCLLGAFLVIMGVLALMEIIIGGVALANKHKAESYLKDKIDHISDTPYRNMTEGMKKFVDVVQTGFRCCGMETVTDWAPDYPGTCNCTQKKADDVGDDSSRCDAATGRWAQPCDGKLIGNLRAAIGAMAGMPIAVAFATFAGMAMAFVLFRSKDGGPPSFIIRGHEYKAFA</sequence>
<gene>
    <name evidence="9" type="primary">LOC118413347</name>
</gene>
<dbReference type="GO" id="GO:0005886">
    <property type="term" value="C:plasma membrane"/>
    <property type="evidence" value="ECO:0000318"/>
    <property type="project" value="GO_Central"/>
</dbReference>
<dbReference type="PRINTS" id="PR00259">
    <property type="entry name" value="TMFOUR"/>
</dbReference>
<feature type="transmembrane region" description="Helical" evidence="7">
    <location>
        <begin position="12"/>
        <end position="37"/>
    </location>
</feature>
<name>A0A9J7KYM7_BRAFL</name>
<evidence type="ECO:0000256" key="2">
    <source>
        <dbReference type="ARBA" id="ARBA00006840"/>
    </source>
</evidence>
<dbReference type="InterPro" id="IPR000301">
    <property type="entry name" value="Tetraspanin_animals"/>
</dbReference>
<keyword evidence="3 7" id="KW-0812">Transmembrane</keyword>
<dbReference type="PANTHER" id="PTHR19282">
    <property type="entry name" value="TETRASPANIN"/>
    <property type="match status" value="1"/>
</dbReference>
<dbReference type="InterPro" id="IPR018499">
    <property type="entry name" value="Tetraspanin/Peripherin"/>
</dbReference>
<dbReference type="InterPro" id="IPR018503">
    <property type="entry name" value="Tetraspanin_CS"/>
</dbReference>
<evidence type="ECO:0000256" key="1">
    <source>
        <dbReference type="ARBA" id="ARBA00004141"/>
    </source>
</evidence>
<feature type="transmembrane region" description="Helical" evidence="7">
    <location>
        <begin position="209"/>
        <end position="234"/>
    </location>
</feature>
<evidence type="ECO:0000256" key="5">
    <source>
        <dbReference type="ARBA" id="ARBA00023136"/>
    </source>
</evidence>
<reference evidence="9" key="2">
    <citation type="submission" date="2025-08" db="UniProtKB">
        <authorList>
            <consortium name="RefSeq"/>
        </authorList>
    </citation>
    <scope>IDENTIFICATION</scope>
    <source>
        <strain evidence="9">S238N-H82</strain>
        <tissue evidence="9">Testes</tissue>
    </source>
</reference>
<comment type="similarity">
    <text evidence="2 7">Belongs to the tetraspanin (TM4SF) family.</text>
</comment>
<dbReference type="PIRSF" id="PIRSF002419">
    <property type="entry name" value="Tetraspanin"/>
    <property type="match status" value="1"/>
</dbReference>
<feature type="disulfide bond" evidence="6">
    <location>
        <begin position="153"/>
        <end position="169"/>
    </location>
</feature>
<dbReference type="RefSeq" id="XP_035672582.1">
    <property type="nucleotide sequence ID" value="XM_035816689.1"/>
</dbReference>
<dbReference type="PROSITE" id="PS00421">
    <property type="entry name" value="TM4_1"/>
    <property type="match status" value="1"/>
</dbReference>
<organism evidence="8 9">
    <name type="scientific">Branchiostoma floridae</name>
    <name type="common">Florida lancelet</name>
    <name type="synonym">Amphioxus</name>
    <dbReference type="NCBI Taxonomy" id="7739"/>
    <lineage>
        <taxon>Eukaryota</taxon>
        <taxon>Metazoa</taxon>
        <taxon>Chordata</taxon>
        <taxon>Cephalochordata</taxon>
        <taxon>Leptocardii</taxon>
        <taxon>Amphioxiformes</taxon>
        <taxon>Branchiostomatidae</taxon>
        <taxon>Branchiostoma</taxon>
    </lineage>
</organism>
<evidence type="ECO:0000256" key="4">
    <source>
        <dbReference type="ARBA" id="ARBA00022989"/>
    </source>
</evidence>
<feature type="transmembrane region" description="Helical" evidence="7">
    <location>
        <begin position="88"/>
        <end position="111"/>
    </location>
</feature>
<keyword evidence="4 7" id="KW-1133">Transmembrane helix</keyword>
<evidence type="ECO:0000313" key="9">
    <source>
        <dbReference type="RefSeq" id="XP_035672582.1"/>
    </source>
</evidence>
<dbReference type="GeneID" id="118413347"/>
<keyword evidence="8" id="KW-1185">Reference proteome</keyword>
<dbReference type="KEGG" id="bfo:118413347"/>
<keyword evidence="5 7" id="KW-0472">Membrane</keyword>
<dbReference type="PANTHER" id="PTHR19282:SF431">
    <property type="entry name" value="TETRASPANIN 26A, ISOFORM B-RELATED"/>
    <property type="match status" value="1"/>
</dbReference>
<evidence type="ECO:0000256" key="6">
    <source>
        <dbReference type="PIRSR" id="PIRSR002419-1"/>
    </source>
</evidence>
<accession>A0A9J7KYM7</accession>
<comment type="subcellular location">
    <subcellularLocation>
        <location evidence="1 7">Membrane</location>
        <topology evidence="1 7">Multi-pass membrane protein</topology>
    </subcellularLocation>
</comment>
<dbReference type="Pfam" id="PF00335">
    <property type="entry name" value="Tetraspanin"/>
    <property type="match status" value="1"/>
</dbReference>
<evidence type="ECO:0000256" key="3">
    <source>
        <dbReference type="ARBA" id="ARBA00022692"/>
    </source>
</evidence>
<evidence type="ECO:0000256" key="7">
    <source>
        <dbReference type="RuleBase" id="RU361218"/>
    </source>
</evidence>
<keyword evidence="6" id="KW-1015">Disulfide bond</keyword>
<protein>
    <recommendedName>
        <fullName evidence="7">Tetraspanin</fullName>
    </recommendedName>
</protein>
<dbReference type="FunFam" id="1.10.1450.10:FF:000070">
    <property type="entry name" value="Tetraspanin"/>
    <property type="match status" value="1"/>
</dbReference>
<dbReference type="Proteomes" id="UP000001554">
    <property type="component" value="Chromosome 4"/>
</dbReference>
<dbReference type="Gene3D" id="1.10.1450.10">
    <property type="entry name" value="Tetraspanin"/>
    <property type="match status" value="1"/>
</dbReference>
<reference evidence="8" key="1">
    <citation type="journal article" date="2020" name="Nat. Ecol. Evol.">
        <title>Deeply conserved synteny resolves early events in vertebrate evolution.</title>
        <authorList>
            <person name="Simakov O."/>
            <person name="Marletaz F."/>
            <person name="Yue J.X."/>
            <person name="O'Connell B."/>
            <person name="Jenkins J."/>
            <person name="Brandt A."/>
            <person name="Calef R."/>
            <person name="Tung C.H."/>
            <person name="Huang T.K."/>
            <person name="Schmutz J."/>
            <person name="Satoh N."/>
            <person name="Yu J.K."/>
            <person name="Putnam N.H."/>
            <person name="Green R.E."/>
            <person name="Rokhsar D.S."/>
        </authorList>
    </citation>
    <scope>NUCLEOTIDE SEQUENCE [LARGE SCALE GENOMIC DNA]</scope>
    <source>
        <strain evidence="8">S238N-H82</strain>
    </source>
</reference>
<evidence type="ECO:0000313" key="8">
    <source>
        <dbReference type="Proteomes" id="UP000001554"/>
    </source>
</evidence>
<dbReference type="OMA" id="CNAMIAV"/>
<dbReference type="OrthoDB" id="5982705at2759"/>
<dbReference type="InterPro" id="IPR008952">
    <property type="entry name" value="Tetraspanin_EC2_sf"/>
</dbReference>
<dbReference type="AlphaFoldDB" id="A0A9J7KYM7"/>
<proteinExistence type="inferred from homology"/>
<feature type="transmembrane region" description="Helical" evidence="7">
    <location>
        <begin position="58"/>
        <end position="82"/>
    </location>
</feature>